<name>A0A2M8GN10_9BACT</name>
<proteinExistence type="predicted"/>
<accession>A0A2M8GN10</accession>
<reference evidence="2" key="1">
    <citation type="submission" date="2017-09" db="EMBL/GenBank/DDBJ databases">
        <title>Depth-based differentiation of microbial function through sediment-hosted aquifers and enrichment of novel symbionts in the deep terrestrial subsurface.</title>
        <authorList>
            <person name="Probst A.J."/>
            <person name="Ladd B."/>
            <person name="Jarett J.K."/>
            <person name="Geller-Mcgrath D.E."/>
            <person name="Sieber C.M.K."/>
            <person name="Emerson J.B."/>
            <person name="Anantharaman K."/>
            <person name="Thomas B.C."/>
            <person name="Malmstrom R."/>
            <person name="Stieglmeier M."/>
            <person name="Klingl A."/>
            <person name="Woyke T."/>
            <person name="Ryan C.M."/>
            <person name="Banfield J.F."/>
        </authorList>
    </citation>
    <scope>NUCLEOTIDE SEQUENCE [LARGE SCALE GENOMIC DNA]</scope>
</reference>
<dbReference type="EMBL" id="PFQK01000042">
    <property type="protein sequence ID" value="PJC81922.1"/>
    <property type="molecule type" value="Genomic_DNA"/>
</dbReference>
<sequence length="773" mass="90367">MNIESRFRQSDDLLSRHEFLKLERRLIPYADALEKTGFDRLIPLLDRKVEQRVFRGLEQCLVQALGKLNPSNQPSQRTPDEEKNIRLEIQELMKKYAEQHGMDPKMMPTMKVIPPDKLYGLAAPLNLFPESMWMMTDFGRAIHVLKNNYPDLYLFLYAGRARESEGTKSRYFRRDILPEKSYRLQVLSSGEETLNTDFDFLAVTSSVTPNNRQIARLLQEKVFRKSIGNFAEVKQGTSRPGFERVDFGIPGALEHDEEGILRLVKSTSFGHVFFPGFEGVYNQNNPLLPFLMANARVDIPILLIPHRGRDGPVMIWGLAVDFFRGFEDVARSRLMQQLWLGHHFSVAFYPFPEFTFPIRFPQQLFFNLRYLFRTIAWGDKQLIVRTNCPTLEEDLHNSKLKDLARATQFYLTNHVIYSLAFEAAADKYFMGTFEQRLRSGFSLLEDIAMALDGDPIATILRLLPAGHCFTEKEQVFDTNVNIYGLGIIDKKGIWPVLGQRIEENPELEKRLVSRLKAFIEMMNLEEKINVLTNLILTLERNEKIRPGSVDTDRLSKLSQRKDLYSVLKKYILDKEPSLKNIEFGRKLFFDFLFEIAGGDPTKVLELLRPVWCSEKDWGDICKRKRYIEGLIEIDDRFRKLRPLSERNIKRTKDVMTSFNQPFTLLDVANRYELRFNGRCKRLPEIIEAITKEGLIIELKIPGLCSLYGPLKIMDKLGDPVMFLKERVRRFLRDFPHSTYEEWRRLEEAVGLKYDVFYWLQREIESEEKQENKT</sequence>
<dbReference type="Proteomes" id="UP000229370">
    <property type="component" value="Unassembled WGS sequence"/>
</dbReference>
<comment type="caution">
    <text evidence="1">The sequence shown here is derived from an EMBL/GenBank/DDBJ whole genome shotgun (WGS) entry which is preliminary data.</text>
</comment>
<organism evidence="1 2">
    <name type="scientific">Candidatus Roizmanbacteria bacterium CG_4_8_14_3_um_filter_36_10</name>
    <dbReference type="NCBI Taxonomy" id="1974834"/>
    <lineage>
        <taxon>Bacteria</taxon>
        <taxon>Candidatus Roizmaniibacteriota</taxon>
    </lineage>
</organism>
<evidence type="ECO:0000313" key="2">
    <source>
        <dbReference type="Proteomes" id="UP000229370"/>
    </source>
</evidence>
<gene>
    <name evidence="1" type="ORF">CO007_02365</name>
</gene>
<protein>
    <submittedName>
        <fullName evidence="1">Uncharacterized protein</fullName>
    </submittedName>
</protein>
<evidence type="ECO:0000313" key="1">
    <source>
        <dbReference type="EMBL" id="PJC81922.1"/>
    </source>
</evidence>
<dbReference type="AlphaFoldDB" id="A0A2M8GN10"/>